<reference evidence="1" key="1">
    <citation type="submission" date="2023-08" db="EMBL/GenBank/DDBJ databases">
        <title>Black Yeasts Isolated from many extreme environments.</title>
        <authorList>
            <person name="Coleine C."/>
            <person name="Stajich J.E."/>
            <person name="Selbmann L."/>
        </authorList>
    </citation>
    <scope>NUCLEOTIDE SEQUENCE</scope>
    <source>
        <strain evidence="1">CCFEE 5810</strain>
    </source>
</reference>
<dbReference type="AlphaFoldDB" id="A0AAN7ZZ10"/>
<comment type="caution">
    <text evidence="1">The sequence shown here is derived from an EMBL/GenBank/DDBJ whole genome shotgun (WGS) entry which is preliminary data.</text>
</comment>
<dbReference type="Proteomes" id="UP001310594">
    <property type="component" value="Unassembled WGS sequence"/>
</dbReference>
<evidence type="ECO:0000313" key="1">
    <source>
        <dbReference type="EMBL" id="KAK5690217.1"/>
    </source>
</evidence>
<protein>
    <submittedName>
        <fullName evidence="1">Uncharacterized protein</fullName>
    </submittedName>
</protein>
<dbReference type="EMBL" id="JAVRQU010000026">
    <property type="protein sequence ID" value="KAK5690217.1"/>
    <property type="molecule type" value="Genomic_DNA"/>
</dbReference>
<accession>A0AAN7ZZ10</accession>
<gene>
    <name evidence="1" type="ORF">LTR97_012405</name>
</gene>
<organism evidence="1 2">
    <name type="scientific">Elasticomyces elasticus</name>
    <dbReference type="NCBI Taxonomy" id="574655"/>
    <lineage>
        <taxon>Eukaryota</taxon>
        <taxon>Fungi</taxon>
        <taxon>Dikarya</taxon>
        <taxon>Ascomycota</taxon>
        <taxon>Pezizomycotina</taxon>
        <taxon>Dothideomycetes</taxon>
        <taxon>Dothideomycetidae</taxon>
        <taxon>Mycosphaerellales</taxon>
        <taxon>Teratosphaeriaceae</taxon>
        <taxon>Elasticomyces</taxon>
    </lineage>
</organism>
<name>A0AAN7ZZ10_9PEZI</name>
<proteinExistence type="predicted"/>
<sequence>MLNVTVGWALTQQEHNYMRCMSNKTLATTSDIGIEHHDMGGESIRRPKGPLSTSLNSWKPASYLARTSTAGEVKLEVRKGRTKKAKKSIEARPFDSSYAPSPFLDPQIIECRVKAAKAITQ</sequence>
<evidence type="ECO:0000313" key="2">
    <source>
        <dbReference type="Proteomes" id="UP001310594"/>
    </source>
</evidence>